<comment type="similarity">
    <text evidence="1 3">Belongs to the short-chain dehydrogenases/reductases (SDR) family.</text>
</comment>
<dbReference type="InterPro" id="IPR020904">
    <property type="entry name" value="Sc_DH/Rdtase_CS"/>
</dbReference>
<evidence type="ECO:0000313" key="6">
    <source>
        <dbReference type="Proteomes" id="UP001500635"/>
    </source>
</evidence>
<reference evidence="6" key="1">
    <citation type="journal article" date="2019" name="Int. J. Syst. Evol. Microbiol.">
        <title>The Global Catalogue of Microorganisms (GCM) 10K type strain sequencing project: providing services to taxonomists for standard genome sequencing and annotation.</title>
        <authorList>
            <consortium name="The Broad Institute Genomics Platform"/>
            <consortium name="The Broad Institute Genome Sequencing Center for Infectious Disease"/>
            <person name="Wu L."/>
            <person name="Ma J."/>
        </authorList>
    </citation>
    <scope>NUCLEOTIDE SEQUENCE [LARGE SCALE GENOMIC DNA]</scope>
    <source>
        <strain evidence="6">JCM 17688</strain>
    </source>
</reference>
<dbReference type="Gene3D" id="3.40.50.720">
    <property type="entry name" value="NAD(P)-binding Rossmann-like Domain"/>
    <property type="match status" value="1"/>
</dbReference>
<keyword evidence="6" id="KW-1185">Reference proteome</keyword>
<dbReference type="PANTHER" id="PTHR42901:SF1">
    <property type="entry name" value="ALCOHOL DEHYDROGENASE"/>
    <property type="match status" value="1"/>
</dbReference>
<dbReference type="SUPFAM" id="SSF51735">
    <property type="entry name" value="NAD(P)-binding Rossmann-fold domains"/>
    <property type="match status" value="1"/>
</dbReference>
<keyword evidence="2" id="KW-0560">Oxidoreductase</keyword>
<dbReference type="SMART" id="SM00822">
    <property type="entry name" value="PKS_KR"/>
    <property type="match status" value="1"/>
</dbReference>
<dbReference type="InterPro" id="IPR002347">
    <property type="entry name" value="SDR_fam"/>
</dbReference>
<evidence type="ECO:0000256" key="2">
    <source>
        <dbReference type="ARBA" id="ARBA00023002"/>
    </source>
</evidence>
<sequence length="251" mass="26736">MSEIAVITGASSGIGEATARHLVRAGYDVVLGARRTDRLEALKAALEAEYPERIVAALPLDVTDVASVDAFVAAIDRADILVNNAGGAIGSESIAESDEADWQRMYDTNVLGVLRVTQRLLPRLRESPSATVVTIGSVAATVPYVGGAGYNAAKHAVRAVTRVLRLELHGEPIRVAEIDPGMVETEFSVVRYRGDEDAAAKVYEGVDSLSADDIADAVTWVVTRPPHVNIDSILIMPRDQVGPGQVKRRAT</sequence>
<organism evidence="5 6">
    <name type="scientific">Tsukamurella soli</name>
    <dbReference type="NCBI Taxonomy" id="644556"/>
    <lineage>
        <taxon>Bacteria</taxon>
        <taxon>Bacillati</taxon>
        <taxon>Actinomycetota</taxon>
        <taxon>Actinomycetes</taxon>
        <taxon>Mycobacteriales</taxon>
        <taxon>Tsukamurellaceae</taxon>
        <taxon>Tsukamurella</taxon>
    </lineage>
</organism>
<evidence type="ECO:0000259" key="4">
    <source>
        <dbReference type="SMART" id="SM00822"/>
    </source>
</evidence>
<dbReference type="PROSITE" id="PS00061">
    <property type="entry name" value="ADH_SHORT"/>
    <property type="match status" value="1"/>
</dbReference>
<evidence type="ECO:0000313" key="5">
    <source>
        <dbReference type="EMBL" id="GAA4398821.1"/>
    </source>
</evidence>
<evidence type="ECO:0000256" key="3">
    <source>
        <dbReference type="RuleBase" id="RU000363"/>
    </source>
</evidence>
<dbReference type="EMBL" id="BAABFR010000065">
    <property type="protein sequence ID" value="GAA4398821.1"/>
    <property type="molecule type" value="Genomic_DNA"/>
</dbReference>
<protein>
    <submittedName>
        <fullName evidence="5">SDR family NAD(P)-dependent oxidoreductase</fullName>
    </submittedName>
</protein>
<dbReference type="InterPro" id="IPR036291">
    <property type="entry name" value="NAD(P)-bd_dom_sf"/>
</dbReference>
<dbReference type="Proteomes" id="UP001500635">
    <property type="component" value="Unassembled WGS sequence"/>
</dbReference>
<dbReference type="Pfam" id="PF00106">
    <property type="entry name" value="adh_short"/>
    <property type="match status" value="1"/>
</dbReference>
<dbReference type="PRINTS" id="PR00081">
    <property type="entry name" value="GDHRDH"/>
</dbReference>
<proteinExistence type="inferred from homology"/>
<feature type="domain" description="Ketoreductase" evidence="4">
    <location>
        <begin position="3"/>
        <end position="186"/>
    </location>
</feature>
<gene>
    <name evidence="5" type="ORF">GCM10023147_35440</name>
</gene>
<accession>A0ABP8K0N3</accession>
<name>A0ABP8K0N3_9ACTN</name>
<dbReference type="RefSeq" id="WP_344998437.1">
    <property type="nucleotide sequence ID" value="NZ_JBHTGI010000001.1"/>
</dbReference>
<dbReference type="PANTHER" id="PTHR42901">
    <property type="entry name" value="ALCOHOL DEHYDROGENASE"/>
    <property type="match status" value="1"/>
</dbReference>
<dbReference type="PRINTS" id="PR00080">
    <property type="entry name" value="SDRFAMILY"/>
</dbReference>
<comment type="caution">
    <text evidence="5">The sequence shown here is derived from an EMBL/GenBank/DDBJ whole genome shotgun (WGS) entry which is preliminary data.</text>
</comment>
<evidence type="ECO:0000256" key="1">
    <source>
        <dbReference type="ARBA" id="ARBA00006484"/>
    </source>
</evidence>
<dbReference type="InterPro" id="IPR057326">
    <property type="entry name" value="KR_dom"/>
</dbReference>